<comment type="cofactor">
    <cofactor evidence="1 5">
        <name>pyridoxal 5'-phosphate</name>
        <dbReference type="ChEBI" id="CHEBI:597326"/>
    </cofactor>
</comment>
<evidence type="ECO:0000259" key="6">
    <source>
        <dbReference type="Pfam" id="PF00266"/>
    </source>
</evidence>
<evidence type="ECO:0000256" key="5">
    <source>
        <dbReference type="RuleBase" id="RU004504"/>
    </source>
</evidence>
<evidence type="ECO:0000313" key="7">
    <source>
        <dbReference type="EMBL" id="MDK6029126.1"/>
    </source>
</evidence>
<sequence>MALKYLTPGPVQIPKQVIDAAAKQPQFHRIEEFRNVFRRVIEKLSIVYNTTPVIIPGTGTLAVDAMVYNYIDPGENVVAITNGEFGERLIESIESRGGVVHRIEWEYGDVPPPDIVEDTVKKVGNVKAIAVIHNETSTGTTNRFIEKYQDVASSYDAILLVDSVSLFPVEVFKKEVDVVATASQKAFISPPGAAILYIAKEPRAKAPVPPSMNLNKFLNSLKKWETPYTPPINVIYALDTALDYILSMGLAKYNEIHRERAEYLYNNIKLKPVAKEPWRSYTVTAFYTNYCKNIIDKLRREGYIIAGGMGKLRDSTIRIGVMGDITIEDLKKVVEIVNEYVD</sequence>
<evidence type="ECO:0000256" key="3">
    <source>
        <dbReference type="ARBA" id="ARBA00022898"/>
    </source>
</evidence>
<keyword evidence="3" id="KW-0663">Pyridoxal phosphate</keyword>
<keyword evidence="7" id="KW-0032">Aminotransferase</keyword>
<protein>
    <submittedName>
        <fullName evidence="7">Alanine--glyoxylate aminotransferase family protein</fullName>
    </submittedName>
</protein>
<dbReference type="PANTHER" id="PTHR21152">
    <property type="entry name" value="AMINOTRANSFERASE CLASS V"/>
    <property type="match status" value="1"/>
</dbReference>
<evidence type="ECO:0000256" key="1">
    <source>
        <dbReference type="ARBA" id="ARBA00001933"/>
    </source>
</evidence>
<dbReference type="SUPFAM" id="SSF53383">
    <property type="entry name" value="PLP-dependent transferases"/>
    <property type="match status" value="1"/>
</dbReference>
<dbReference type="AlphaFoldDB" id="A0ABD4Z720"/>
<dbReference type="EMBL" id="JASNVW010000004">
    <property type="protein sequence ID" value="MDK6029126.1"/>
    <property type="molecule type" value="Genomic_DNA"/>
</dbReference>
<gene>
    <name evidence="7" type="ORF">QPL79_07100</name>
</gene>
<evidence type="ECO:0000256" key="2">
    <source>
        <dbReference type="ARBA" id="ARBA00009236"/>
    </source>
</evidence>
<dbReference type="InterPro" id="IPR020578">
    <property type="entry name" value="Aminotrans_V_PyrdxlP_BS"/>
</dbReference>
<dbReference type="PANTHER" id="PTHR21152:SF39">
    <property type="entry name" value="SOLUBLE HYDROGENASE, SMALL SUBUNIT"/>
    <property type="match status" value="1"/>
</dbReference>
<dbReference type="InterPro" id="IPR015424">
    <property type="entry name" value="PyrdxlP-dep_Trfase"/>
</dbReference>
<keyword evidence="8" id="KW-1185">Reference proteome</keyword>
<dbReference type="InterPro" id="IPR015422">
    <property type="entry name" value="PyrdxlP-dep_Trfase_small"/>
</dbReference>
<comment type="caution">
    <text evidence="7">The sequence shown here is derived from an EMBL/GenBank/DDBJ whole genome shotgun (WGS) entry which is preliminary data.</text>
</comment>
<dbReference type="Gene3D" id="3.40.640.10">
    <property type="entry name" value="Type I PLP-dependent aspartate aminotransferase-like (Major domain)"/>
    <property type="match status" value="1"/>
</dbReference>
<accession>A0ABD4Z720</accession>
<dbReference type="PIRSF" id="PIRSF000524">
    <property type="entry name" value="SPT"/>
    <property type="match status" value="1"/>
</dbReference>
<dbReference type="InterPro" id="IPR000192">
    <property type="entry name" value="Aminotrans_V_dom"/>
</dbReference>
<dbReference type="GO" id="GO:0008483">
    <property type="term" value="F:transaminase activity"/>
    <property type="evidence" value="ECO:0007669"/>
    <property type="project" value="UniProtKB-KW"/>
</dbReference>
<reference evidence="7 8" key="1">
    <citation type="submission" date="2023-05" db="EMBL/GenBank/DDBJ databases">
        <title>A new hyperthermophilic archaea 'Ignisphaera cupida' sp. nov. and description of the family 'Ignisphaeraceae' fam. nov.</title>
        <authorList>
            <person name="Podosokorskaya O.A."/>
            <person name="Elcheninov A.G."/>
            <person name="Klukina A."/>
            <person name="Merkel A.Y."/>
        </authorList>
    </citation>
    <scope>NUCLEOTIDE SEQUENCE [LARGE SCALE GENOMIC DNA]</scope>
    <source>
        <strain evidence="7 8">4213-co</strain>
    </source>
</reference>
<dbReference type="Pfam" id="PF00266">
    <property type="entry name" value="Aminotran_5"/>
    <property type="match status" value="1"/>
</dbReference>
<feature type="domain" description="Aminotransferase class V" evidence="6">
    <location>
        <begin position="18"/>
        <end position="273"/>
    </location>
</feature>
<dbReference type="InterPro" id="IPR015421">
    <property type="entry name" value="PyrdxlP-dep_Trfase_major"/>
</dbReference>
<keyword evidence="7" id="KW-0808">Transferase</keyword>
<proteinExistence type="inferred from homology"/>
<dbReference type="Proteomes" id="UP001529235">
    <property type="component" value="Unassembled WGS sequence"/>
</dbReference>
<evidence type="ECO:0000256" key="4">
    <source>
        <dbReference type="RuleBase" id="RU004075"/>
    </source>
</evidence>
<dbReference type="RefSeq" id="WP_285274112.1">
    <property type="nucleotide sequence ID" value="NZ_JASNVW010000004.1"/>
</dbReference>
<dbReference type="Gene3D" id="3.90.1150.10">
    <property type="entry name" value="Aspartate Aminotransferase, domain 1"/>
    <property type="match status" value="1"/>
</dbReference>
<dbReference type="InterPro" id="IPR024169">
    <property type="entry name" value="SP_NH2Trfase/AEP_transaminase"/>
</dbReference>
<evidence type="ECO:0000313" key="8">
    <source>
        <dbReference type="Proteomes" id="UP001529235"/>
    </source>
</evidence>
<dbReference type="PROSITE" id="PS00595">
    <property type="entry name" value="AA_TRANSFER_CLASS_5"/>
    <property type="match status" value="1"/>
</dbReference>
<organism evidence="7 8">
    <name type="scientific">Ignisphaera cupida</name>
    <dbReference type="NCBI Taxonomy" id="3050454"/>
    <lineage>
        <taxon>Archaea</taxon>
        <taxon>Thermoproteota</taxon>
        <taxon>Thermoprotei</taxon>
        <taxon>Desulfurococcales</taxon>
        <taxon>Desulfurococcaceae</taxon>
        <taxon>Ignisphaera</taxon>
    </lineage>
</organism>
<comment type="similarity">
    <text evidence="2 4">Belongs to the class-V pyridoxal-phosphate-dependent aminotransferase family.</text>
</comment>
<name>A0ABD4Z720_9CREN</name>